<dbReference type="InterPro" id="IPR017896">
    <property type="entry name" value="4Fe4S_Fe-S-bd"/>
</dbReference>
<dbReference type="PATRIC" id="fig|1286635.3.peg.4248"/>
<keyword evidence="5" id="KW-0274">FAD</keyword>
<dbReference type="Gene3D" id="3.30.70.20">
    <property type="match status" value="1"/>
</dbReference>
<keyword evidence="6 10" id="KW-0560">Oxidoreductase</keyword>
<comment type="cofactor">
    <cofactor evidence="1">
        <name>FAD</name>
        <dbReference type="ChEBI" id="CHEBI:57692"/>
    </cofactor>
</comment>
<dbReference type="GO" id="GO:0051539">
    <property type="term" value="F:4 iron, 4 sulfur cluster binding"/>
    <property type="evidence" value="ECO:0007669"/>
    <property type="project" value="UniProtKB-KW"/>
</dbReference>
<dbReference type="OrthoDB" id="9766627at2"/>
<dbReference type="GO" id="GO:0046872">
    <property type="term" value="F:metal ion binding"/>
    <property type="evidence" value="ECO:0007669"/>
    <property type="project" value="UniProtKB-KW"/>
</dbReference>
<feature type="domain" description="4Fe-4S ferredoxin-type" evidence="9">
    <location>
        <begin position="1410"/>
        <end position="1439"/>
    </location>
</feature>
<dbReference type="EMBL" id="APJX01000012">
    <property type="protein sequence ID" value="EMS77790.1"/>
    <property type="molecule type" value="Genomic_DNA"/>
</dbReference>
<keyword evidence="4" id="KW-0479">Metal-binding</keyword>
<name>S0FSX9_9BACT</name>
<dbReference type="InterPro" id="IPR009051">
    <property type="entry name" value="Helical_ferredxn"/>
</dbReference>
<dbReference type="Pfam" id="PF13237">
    <property type="entry name" value="Fer4_10"/>
    <property type="match status" value="1"/>
</dbReference>
<dbReference type="InterPro" id="IPR023753">
    <property type="entry name" value="FAD/NAD-binding_dom"/>
</dbReference>
<dbReference type="Gene3D" id="1.10.1060.10">
    <property type="entry name" value="Alpha-helical ferredoxin"/>
    <property type="match status" value="1"/>
</dbReference>
<evidence type="ECO:0000256" key="2">
    <source>
        <dbReference type="ARBA" id="ARBA00006561"/>
    </source>
</evidence>
<evidence type="ECO:0000313" key="11">
    <source>
        <dbReference type="Proteomes" id="UP000014216"/>
    </source>
</evidence>
<dbReference type="SUPFAM" id="SSF51971">
    <property type="entry name" value="Nucleotide-binding domain"/>
    <property type="match status" value="3"/>
</dbReference>
<dbReference type="InterPro" id="IPR036188">
    <property type="entry name" value="FAD/NAD-bd_sf"/>
</dbReference>
<organism evidence="10 11">
    <name type="scientific">Desulfotignum phosphitoxidans DSM 13687</name>
    <dbReference type="NCBI Taxonomy" id="1286635"/>
    <lineage>
        <taxon>Bacteria</taxon>
        <taxon>Pseudomonadati</taxon>
        <taxon>Thermodesulfobacteriota</taxon>
        <taxon>Desulfobacteria</taxon>
        <taxon>Desulfobacterales</taxon>
        <taxon>Desulfobacteraceae</taxon>
        <taxon>Desulfotignum</taxon>
    </lineage>
</organism>
<dbReference type="Proteomes" id="UP000014216">
    <property type="component" value="Unassembled WGS sequence"/>
</dbReference>
<dbReference type="Pfam" id="PF12831">
    <property type="entry name" value="FAD_oxidored"/>
    <property type="match status" value="1"/>
</dbReference>
<keyword evidence="8" id="KW-0411">Iron-sulfur</keyword>
<comment type="similarity">
    <text evidence="2">Belongs to the HdrA family.</text>
</comment>
<dbReference type="SUPFAM" id="SSF46548">
    <property type="entry name" value="alpha-helical ferredoxin"/>
    <property type="match status" value="1"/>
</dbReference>
<keyword evidence="7" id="KW-0408">Iron</keyword>
<comment type="caution">
    <text evidence="10">The sequence shown here is derived from an EMBL/GenBank/DDBJ whole genome shotgun (WGS) entry which is preliminary data.</text>
</comment>
<evidence type="ECO:0000256" key="7">
    <source>
        <dbReference type="ARBA" id="ARBA00023004"/>
    </source>
</evidence>
<evidence type="ECO:0000259" key="9">
    <source>
        <dbReference type="PROSITE" id="PS51379"/>
    </source>
</evidence>
<evidence type="ECO:0000256" key="1">
    <source>
        <dbReference type="ARBA" id="ARBA00001974"/>
    </source>
</evidence>
<dbReference type="PROSITE" id="PS51379">
    <property type="entry name" value="4FE4S_FER_2"/>
    <property type="match status" value="3"/>
</dbReference>
<evidence type="ECO:0000256" key="4">
    <source>
        <dbReference type="ARBA" id="ARBA00022723"/>
    </source>
</evidence>
<dbReference type="EC" id="1.8.98.1" evidence="10"/>
<dbReference type="SUPFAM" id="SSF54862">
    <property type="entry name" value="4Fe-4S ferredoxins"/>
    <property type="match status" value="1"/>
</dbReference>
<dbReference type="PANTHER" id="PTHR43498:SF1">
    <property type="entry name" value="COB--COM HETERODISULFIDE REDUCTASE IRON-SULFUR SUBUNIT A"/>
    <property type="match status" value="1"/>
</dbReference>
<dbReference type="Gene3D" id="3.40.50.720">
    <property type="entry name" value="NAD(P)-binding Rossmann-like Domain"/>
    <property type="match status" value="2"/>
</dbReference>
<dbReference type="SUPFAM" id="SSF51905">
    <property type="entry name" value="FAD/NAD(P)-binding domain"/>
    <property type="match status" value="2"/>
</dbReference>
<dbReference type="Pfam" id="PF14691">
    <property type="entry name" value="Fer4_20"/>
    <property type="match status" value="1"/>
</dbReference>
<dbReference type="Pfam" id="PF07992">
    <property type="entry name" value="Pyr_redox_2"/>
    <property type="match status" value="1"/>
</dbReference>
<reference evidence="10 11" key="1">
    <citation type="journal article" date="2013" name="Genome Announc.">
        <title>Draft Genome Sequence of Desulfotignum phosphitoxidans DSM 13687 Strain FiPS-3.</title>
        <authorList>
            <person name="Poehlein A."/>
            <person name="Daniel R."/>
            <person name="Simeonova D.D."/>
        </authorList>
    </citation>
    <scope>NUCLEOTIDE SEQUENCE [LARGE SCALE GENOMIC DNA]</scope>
    <source>
        <strain evidence="10 11">DSM 13687</strain>
    </source>
</reference>
<dbReference type="RefSeq" id="WP_006968228.1">
    <property type="nucleotide sequence ID" value="NZ_APJX01000012.1"/>
</dbReference>
<keyword evidence="3" id="KW-0004">4Fe-4S</keyword>
<dbReference type="InterPro" id="IPR039650">
    <property type="entry name" value="HdrA-like"/>
</dbReference>
<sequence length="1493" mass="162339">MTEMEKGSVMVVGAGIAGIQASLDLADSGHLVYLVDNNTAIGGTMAQLDKTFPTNDCSMCIISPKLVEAGRHLNVELLTSSDIESVDGEAGNFTVTLTQHPRYIDLEKCTACGECGKVCPVTLPNRFDENLGERKAAFKLYPQAMPSAWAIEKADKAPCRLTCPAGLNVQGYVQMVKQGKYRQALEIIMEQLPLPGVLGRICPHECEDACRRCQVEAPVAIRDLKRLAADQFDPRDIKIPCAPKIGKKVAVIGSGPAGLSAGFHLAKKGVDAVIFEALPKPGGMLRVGIPDHRLPPDVLDKDIDVITNLGVLIHCHQRLGHDFTVDSLKAEGFDAVFLALGAHKGLSLDISGENLPGVRQGVDFLRELNLNGETETGTQVGIIGGGNVAIDVARSAVRMGAKNVTIIYRRTRNEMPAWEEEICAAEDEGVAITYLAAPQKVLEKNGRVAGLRVIKMELGEPDVSGRRRPVPVPGSEYDIEIDQLISAIGQQPDISVIEDLADVKITRWNTPEVDPVTLATDRAGVFAGGDVQTGPGVAIGAVAAGMAAAESIFRYLTGKDMAEGRDVPVAEEPVYRPVDPDMPHEARYRMPELPVEKRAGNFDEVELGYDPADGQKEAARCLNCGYCSECMQCVDACLADAVDHFMMPEIHKVQVKAIILAPGFTPFEPQQMITYCYGHSPNVMTSLEFERILSASGPYAGHLVRPSDEKEPKKIAWLQCVGSRDINKGDHAYCSGVCCMYATKQAVIAKEHAGEKLDCAIFYMDMRTHGKEFDKYQMRAEDDAGVRYVRSRIHSVFPEPGDRYRLVYATEAGNLAEEIFDMVVLSIGLAPNREAAALAEKMGIDLNAHGFAATTDLSPVAASRPGIYVCGTFQEPKDIPSSVMEASAAAATAAMTMAEDRWILTRTRELPPETDVAGAVPRIGVFVCNCGINIGGVADVPAVRDYAKTLPYVVHVEDNLFTCSQDTQDHMKQVIIENQINRVVVASCSPRTHEPLFQETIRDAGLNKYLFEMANIRDQNTWVHMNEPDKATAKAKDLVRMAVARAAFVEPLHQVSLPIKKSLLVVGGGVAGMESALTAAAQGVAVLLVEKTDTLGGIARHLNATWQGEPVAAFLADLAEKVLAHPNISVHLNTQVARTTGSMGHFTTTLVQGSGPDHPANVQEFIVEHGAAVIATGGMEYRPHEYLYGDHPDVLTHLDMDAAFRENDARIFKGRSFAFIQCVGSRNEEHPYCSRLCCTHSLKSAIALKKMDPRKRVFVIYRDIRSYGFREDLYREARERGVLFIRYDLERMPELSRAHNGKGGLVLRVFDPVLQMPVTLSPDLVVLASGVVPADNKKLYETFKVPVNSDGFLVEAHAKLRPVDFASDGLFVAGLAHYPKPLEESISQARAAVARAMIILSRDVLMVGGIVASVEKEKCAVCLTCVRTCPYGIPFIHEEGYAQIEASECHGCGACVAECPGKAITLNHFTDRQITAKTHALFEETLETEEAAS</sequence>
<keyword evidence="5" id="KW-0285">Flavoprotein</keyword>
<feature type="domain" description="4Fe-4S ferredoxin-type" evidence="9">
    <location>
        <begin position="1440"/>
        <end position="1469"/>
    </location>
</feature>
<evidence type="ECO:0000256" key="6">
    <source>
        <dbReference type="ARBA" id="ARBA00023002"/>
    </source>
</evidence>
<keyword evidence="11" id="KW-1185">Reference proteome</keyword>
<evidence type="ECO:0000256" key="5">
    <source>
        <dbReference type="ARBA" id="ARBA00022827"/>
    </source>
</evidence>
<dbReference type="InterPro" id="IPR028261">
    <property type="entry name" value="DPD_II"/>
</dbReference>
<accession>S0FSX9</accession>
<evidence type="ECO:0000313" key="10">
    <source>
        <dbReference type="EMBL" id="EMS77790.1"/>
    </source>
</evidence>
<feature type="domain" description="4Fe-4S ferredoxin-type" evidence="9">
    <location>
        <begin position="100"/>
        <end position="130"/>
    </location>
</feature>
<evidence type="ECO:0000256" key="8">
    <source>
        <dbReference type="ARBA" id="ARBA00023014"/>
    </source>
</evidence>
<dbReference type="PRINTS" id="PR00419">
    <property type="entry name" value="ADXRDTASE"/>
</dbReference>
<evidence type="ECO:0000256" key="3">
    <source>
        <dbReference type="ARBA" id="ARBA00022485"/>
    </source>
</evidence>
<dbReference type="Gene3D" id="3.50.50.60">
    <property type="entry name" value="FAD/NAD(P)-binding domain"/>
    <property type="match status" value="3"/>
</dbReference>
<gene>
    <name evidence="10" type="primary">hdrA</name>
    <name evidence="10" type="ORF">Dpo_12c00680</name>
</gene>
<protein>
    <submittedName>
        <fullName evidence="10">CoB--CoM heterodisulfide reductase iron-sulfur subunit A</fullName>
        <ecNumber evidence="10">1.8.98.1</ecNumber>
    </submittedName>
</protein>
<dbReference type="GO" id="GO:0051912">
    <property type="term" value="F:CoB--CoM heterodisulfide reductase activity"/>
    <property type="evidence" value="ECO:0007669"/>
    <property type="project" value="UniProtKB-EC"/>
</dbReference>
<dbReference type="Pfam" id="PF00037">
    <property type="entry name" value="Fer4"/>
    <property type="match status" value="1"/>
</dbReference>
<dbReference type="InterPro" id="IPR017900">
    <property type="entry name" value="4Fe4S_Fe_S_CS"/>
</dbReference>
<dbReference type="PANTHER" id="PTHR43498">
    <property type="entry name" value="FERREDOXIN:COB-COM HETERODISULFIDE REDUCTASE SUBUNIT A"/>
    <property type="match status" value="1"/>
</dbReference>
<proteinExistence type="inferred from homology"/>
<dbReference type="PROSITE" id="PS00198">
    <property type="entry name" value="4FE4S_FER_1"/>
    <property type="match status" value="2"/>
</dbReference>